<dbReference type="SUPFAM" id="SSF143011">
    <property type="entry name" value="RelE-like"/>
    <property type="match status" value="1"/>
</dbReference>
<dbReference type="HOGENOM" id="CLU_161929_1_0_11"/>
<sequence length="102" mass="11852">MFEIRVEPAFQADYQRVMRRHPQLRAEFKAAVEELIVHGRVPASYRPHILDNPGGNYNAYWDFHLADGLVDVVVLYMPHKTNPIIRLVRMGSHDELFQGPLL</sequence>
<dbReference type="STRING" id="1235794.C811_02112"/>
<keyword evidence="3" id="KW-1185">Reference proteome</keyword>
<dbReference type="Gene3D" id="3.30.2310.20">
    <property type="entry name" value="RelE-like"/>
    <property type="match status" value="1"/>
</dbReference>
<protein>
    <submittedName>
        <fullName evidence="2">RelE/StbE family addiction module toxin</fullName>
    </submittedName>
</protein>
<gene>
    <name evidence="2" type="ORF">C811_02112</name>
</gene>
<reference evidence="2 3" key="1">
    <citation type="submission" date="2013-04" db="EMBL/GenBank/DDBJ databases">
        <title>The Genome Sequence of Enterorhabdus caecimuris B7.</title>
        <authorList>
            <consortium name="The Broad Institute Genomics Platform"/>
            <consortium name="The Broad Institute Genome Sequencing Center for Infectious Disease"/>
            <person name="Earl A."/>
            <person name="Xavier R."/>
            <person name="Elson C."/>
            <person name="Duck W."/>
            <person name="Walker B."/>
            <person name="Young S."/>
            <person name="Zeng Q."/>
            <person name="Gargeya S."/>
            <person name="Fitzgerald M."/>
            <person name="Haas B."/>
            <person name="Abouelleil A."/>
            <person name="Allen A.W."/>
            <person name="Alvarado L."/>
            <person name="Arachchi H.M."/>
            <person name="Berlin A.M."/>
            <person name="Chapman S.B."/>
            <person name="Gainer-Dewar J."/>
            <person name="Goldberg J."/>
            <person name="Griggs A."/>
            <person name="Gujja S."/>
            <person name="Hansen M."/>
            <person name="Howarth C."/>
            <person name="Imamovic A."/>
            <person name="Ireland A."/>
            <person name="Larimer J."/>
            <person name="McCowan C."/>
            <person name="Murphy C."/>
            <person name="Pearson M."/>
            <person name="Poon T.W."/>
            <person name="Priest M."/>
            <person name="Roberts A."/>
            <person name="Saif S."/>
            <person name="Shea T."/>
            <person name="Sisk P."/>
            <person name="Sykes S."/>
            <person name="Wortman J."/>
            <person name="Nusbaum C."/>
            <person name="Birren B."/>
        </authorList>
    </citation>
    <scope>NUCLEOTIDE SEQUENCE [LARGE SCALE GENOMIC DNA]</scope>
    <source>
        <strain evidence="2 3">B7</strain>
    </source>
</reference>
<dbReference type="GeneID" id="82191494"/>
<evidence type="ECO:0000256" key="1">
    <source>
        <dbReference type="ARBA" id="ARBA00022649"/>
    </source>
</evidence>
<dbReference type="NCBIfam" id="TIGR02385">
    <property type="entry name" value="RelE_StbE"/>
    <property type="match status" value="1"/>
</dbReference>
<dbReference type="EMBL" id="ASSY01000009">
    <property type="protein sequence ID" value="EOS50479.1"/>
    <property type="molecule type" value="Genomic_DNA"/>
</dbReference>
<dbReference type="Proteomes" id="UP000014204">
    <property type="component" value="Unassembled WGS sequence"/>
</dbReference>
<name>R9KV95_9ACTN</name>
<dbReference type="InterPro" id="IPR007712">
    <property type="entry name" value="RelE/ParE_toxin"/>
</dbReference>
<evidence type="ECO:0000313" key="2">
    <source>
        <dbReference type="EMBL" id="EOS50479.1"/>
    </source>
</evidence>
<dbReference type="eggNOG" id="ENOG5031U04">
    <property type="taxonomic scope" value="Bacteria"/>
</dbReference>
<accession>R9KV95</accession>
<proteinExistence type="predicted"/>
<dbReference type="OrthoDB" id="7030467at2"/>
<evidence type="ECO:0000313" key="3">
    <source>
        <dbReference type="Proteomes" id="UP000014204"/>
    </source>
</evidence>
<organism evidence="2 3">
    <name type="scientific">Adlercreutzia caecimuris B7</name>
    <dbReference type="NCBI Taxonomy" id="1235794"/>
    <lineage>
        <taxon>Bacteria</taxon>
        <taxon>Bacillati</taxon>
        <taxon>Actinomycetota</taxon>
        <taxon>Coriobacteriia</taxon>
        <taxon>Eggerthellales</taxon>
        <taxon>Eggerthellaceae</taxon>
        <taxon>Adlercreutzia</taxon>
    </lineage>
</organism>
<dbReference type="RefSeq" id="WP_016310291.1">
    <property type="nucleotide sequence ID" value="NZ_KE159646.1"/>
</dbReference>
<dbReference type="InterPro" id="IPR035093">
    <property type="entry name" value="RelE/ParE_toxin_dom_sf"/>
</dbReference>
<comment type="caution">
    <text evidence="2">The sequence shown here is derived from an EMBL/GenBank/DDBJ whole genome shotgun (WGS) entry which is preliminary data.</text>
</comment>
<keyword evidence="1" id="KW-1277">Toxin-antitoxin system</keyword>
<dbReference type="InterPro" id="IPR004386">
    <property type="entry name" value="Toxin_YafQ-like"/>
</dbReference>
<dbReference type="AlphaFoldDB" id="R9KV95"/>
<dbReference type="Pfam" id="PF15738">
    <property type="entry name" value="YafQ_toxin"/>
    <property type="match status" value="1"/>
</dbReference>